<evidence type="ECO:0000313" key="3">
    <source>
        <dbReference type="EMBL" id="KAK1696174.1"/>
    </source>
</evidence>
<dbReference type="EMBL" id="JAUUTY010000001">
    <property type="protein sequence ID" value="KAK1696174.1"/>
    <property type="molecule type" value="Genomic_DNA"/>
</dbReference>
<dbReference type="SUPFAM" id="SSF81383">
    <property type="entry name" value="F-box domain"/>
    <property type="match status" value="1"/>
</dbReference>
<protein>
    <recommendedName>
        <fullName evidence="5">F-box domain-containing protein</fullName>
    </recommendedName>
</protein>
<feature type="domain" description="F-box" evidence="1">
    <location>
        <begin position="37"/>
        <end position="72"/>
    </location>
</feature>
<dbReference type="InterPro" id="IPR055411">
    <property type="entry name" value="LRR_FXL15/At3g58940/PEG3-like"/>
</dbReference>
<evidence type="ECO:0000259" key="2">
    <source>
        <dbReference type="Pfam" id="PF24758"/>
    </source>
</evidence>
<dbReference type="InterPro" id="IPR053197">
    <property type="entry name" value="F-box_SCFL_complex_component"/>
</dbReference>
<dbReference type="InterPro" id="IPR053781">
    <property type="entry name" value="F-box_AtFBL13-like"/>
</dbReference>
<dbReference type="InterPro" id="IPR001810">
    <property type="entry name" value="F-box_dom"/>
</dbReference>
<sequence>MSLVQCPTPAGSSGAGHLLDRMPDSAAAAGEDRIGALPDDIIRFVLSFLPSRESVCTCVLARRWRNLWKSVPTVLIYDEEEARFVTSLLLLRDRVPLHEFVFTSFLNESETPQDVEMWLRYAASCHVRVLRLDVESYDTTARLRIPNMTLVCQHLTALYFSSLKLGGGTLDFSSCPVLEKLQMVNCEIHAEKILCQSLRRLVTYMCIFDGYARTRISCPSLTALELSENVGLTPFLESMPSLVTAFVEFDREWSEREELYDHCLDGGYYVGCGEWDCIPCHHIDREGDGCVLLDGLCGATKLTLISAPKMIICTRDFKWRHIFCNLKTLHLSEWCLAADFSGLVYFLQHSPILERLTIQLSYYRQQPIDRKDETYGPRKQFLVSKNLKVVKIKHRKNDERIHQIVMILVSLGVPPENINCSDCINF</sequence>
<dbReference type="Pfam" id="PF00646">
    <property type="entry name" value="F-box"/>
    <property type="match status" value="1"/>
</dbReference>
<evidence type="ECO:0000259" key="1">
    <source>
        <dbReference type="Pfam" id="PF00646"/>
    </source>
</evidence>
<comment type="caution">
    <text evidence="3">The sequence shown here is derived from an EMBL/GenBank/DDBJ whole genome shotgun (WGS) entry which is preliminary data.</text>
</comment>
<evidence type="ECO:0008006" key="5">
    <source>
        <dbReference type="Google" id="ProtNLM"/>
    </source>
</evidence>
<dbReference type="PANTHER" id="PTHR34223:SF89">
    <property type="entry name" value="F-BOX DOMAIN-CONTAINING PROTEIN"/>
    <property type="match status" value="1"/>
</dbReference>
<reference evidence="3" key="1">
    <citation type="submission" date="2023-07" db="EMBL/GenBank/DDBJ databases">
        <title>A chromosome-level genome assembly of Lolium multiflorum.</title>
        <authorList>
            <person name="Chen Y."/>
            <person name="Copetti D."/>
            <person name="Kolliker R."/>
            <person name="Studer B."/>
        </authorList>
    </citation>
    <scope>NUCLEOTIDE SEQUENCE</scope>
    <source>
        <strain evidence="3">02402/16</strain>
        <tissue evidence="3">Leaf</tissue>
    </source>
</reference>
<evidence type="ECO:0000313" key="4">
    <source>
        <dbReference type="Proteomes" id="UP001231189"/>
    </source>
</evidence>
<dbReference type="PANTHER" id="PTHR34223">
    <property type="entry name" value="OS11G0201299 PROTEIN"/>
    <property type="match status" value="1"/>
</dbReference>
<dbReference type="InterPro" id="IPR036047">
    <property type="entry name" value="F-box-like_dom_sf"/>
</dbReference>
<name>A0AAD8U1S4_LOLMU</name>
<dbReference type="CDD" id="cd22160">
    <property type="entry name" value="F-box_AtFBL13-like"/>
    <property type="match status" value="1"/>
</dbReference>
<dbReference type="InterPro" id="IPR032675">
    <property type="entry name" value="LRR_dom_sf"/>
</dbReference>
<dbReference type="Pfam" id="PF24758">
    <property type="entry name" value="LRR_At5g56370"/>
    <property type="match status" value="1"/>
</dbReference>
<dbReference type="SUPFAM" id="SSF52047">
    <property type="entry name" value="RNI-like"/>
    <property type="match status" value="1"/>
</dbReference>
<gene>
    <name evidence="3" type="ORF">QYE76_012871</name>
</gene>
<dbReference type="Proteomes" id="UP001231189">
    <property type="component" value="Unassembled WGS sequence"/>
</dbReference>
<organism evidence="3 4">
    <name type="scientific">Lolium multiflorum</name>
    <name type="common">Italian ryegrass</name>
    <name type="synonym">Lolium perenne subsp. multiflorum</name>
    <dbReference type="NCBI Taxonomy" id="4521"/>
    <lineage>
        <taxon>Eukaryota</taxon>
        <taxon>Viridiplantae</taxon>
        <taxon>Streptophyta</taxon>
        <taxon>Embryophyta</taxon>
        <taxon>Tracheophyta</taxon>
        <taxon>Spermatophyta</taxon>
        <taxon>Magnoliopsida</taxon>
        <taxon>Liliopsida</taxon>
        <taxon>Poales</taxon>
        <taxon>Poaceae</taxon>
        <taxon>BOP clade</taxon>
        <taxon>Pooideae</taxon>
        <taxon>Poodae</taxon>
        <taxon>Poeae</taxon>
        <taxon>Poeae Chloroplast Group 2 (Poeae type)</taxon>
        <taxon>Loliodinae</taxon>
        <taxon>Loliinae</taxon>
        <taxon>Lolium</taxon>
    </lineage>
</organism>
<feature type="domain" description="F-box/LRR-repeat protein 15/At3g58940/PEG3-like LRR" evidence="2">
    <location>
        <begin position="116"/>
        <end position="246"/>
    </location>
</feature>
<keyword evidence="4" id="KW-1185">Reference proteome</keyword>
<dbReference type="AlphaFoldDB" id="A0AAD8U1S4"/>
<dbReference type="Gene3D" id="3.80.10.10">
    <property type="entry name" value="Ribonuclease Inhibitor"/>
    <property type="match status" value="1"/>
</dbReference>
<dbReference type="Gene3D" id="1.20.1280.50">
    <property type="match status" value="1"/>
</dbReference>
<proteinExistence type="predicted"/>
<accession>A0AAD8U1S4</accession>